<dbReference type="Pfam" id="PF00069">
    <property type="entry name" value="Pkinase"/>
    <property type="match status" value="1"/>
</dbReference>
<dbReference type="Gene3D" id="3.30.200.20">
    <property type="entry name" value="Phosphorylase Kinase, domain 1"/>
    <property type="match status" value="1"/>
</dbReference>
<comment type="similarity">
    <text evidence="10">Belongs to the protein kinase superfamily. Ser/Thr protein kinase family. MAP kinase subfamily.</text>
</comment>
<dbReference type="PROSITE" id="PS00108">
    <property type="entry name" value="PROTEIN_KINASE_ST"/>
    <property type="match status" value="1"/>
</dbReference>
<keyword evidence="10" id="KW-0460">Magnesium</keyword>
<evidence type="ECO:0000256" key="6">
    <source>
        <dbReference type="ARBA" id="ARBA00022840"/>
    </source>
</evidence>
<evidence type="ECO:0000256" key="5">
    <source>
        <dbReference type="ARBA" id="ARBA00022777"/>
    </source>
</evidence>
<evidence type="ECO:0000313" key="14">
    <source>
        <dbReference type="Proteomes" id="UP000244803"/>
    </source>
</evidence>
<comment type="catalytic activity">
    <reaction evidence="7 10">
        <text>L-threonyl-[protein] + ATP = O-phospho-L-threonyl-[protein] + ADP + H(+)</text>
        <dbReference type="Rhea" id="RHEA:46608"/>
        <dbReference type="Rhea" id="RHEA-COMP:11060"/>
        <dbReference type="Rhea" id="RHEA-COMP:11605"/>
        <dbReference type="ChEBI" id="CHEBI:15378"/>
        <dbReference type="ChEBI" id="CHEBI:30013"/>
        <dbReference type="ChEBI" id="CHEBI:30616"/>
        <dbReference type="ChEBI" id="CHEBI:61977"/>
        <dbReference type="ChEBI" id="CHEBI:456216"/>
        <dbReference type="EC" id="2.7.11.24"/>
    </reaction>
</comment>
<dbReference type="AlphaFoldDB" id="A0A976QUN9"/>
<dbReference type="InterPro" id="IPR011009">
    <property type="entry name" value="Kinase-like_dom_sf"/>
</dbReference>
<feature type="binding site" evidence="9">
    <location>
        <position position="44"/>
    </location>
    <ligand>
        <name>ATP</name>
        <dbReference type="ChEBI" id="CHEBI:30616"/>
    </ligand>
</feature>
<dbReference type="FunFam" id="1.10.510.10:FF:000238">
    <property type="entry name" value="Mitogen-activated protein kinase"/>
    <property type="match status" value="1"/>
</dbReference>
<dbReference type="Proteomes" id="UP000244803">
    <property type="component" value="Chromosome 1"/>
</dbReference>
<evidence type="ECO:0000256" key="4">
    <source>
        <dbReference type="ARBA" id="ARBA00022741"/>
    </source>
</evidence>
<dbReference type="FunFam" id="3.30.200.20:FF:000166">
    <property type="entry name" value="Mitogen-activated protein kinase"/>
    <property type="match status" value="1"/>
</dbReference>
<protein>
    <recommendedName>
        <fullName evidence="1 10">Mitogen-activated protein kinase</fullName>
        <ecNumber evidence="1 10">2.7.11.24</ecNumber>
    </recommendedName>
</protein>
<evidence type="ECO:0000256" key="9">
    <source>
        <dbReference type="PROSITE-ProRule" id="PRU10141"/>
    </source>
</evidence>
<comment type="cofactor">
    <cofactor evidence="10">
        <name>Mg(2+)</name>
        <dbReference type="ChEBI" id="CHEBI:18420"/>
    </cofactor>
</comment>
<sequence>MEVNDHIDDHILAMYKIIQKVGKGAYGIVWKAVKKDTNEIVALKKIFDAFRNSTDAQRTYREIMFLQKLKKCPNIVKLMHVYPADNNRDVYLVFEYVETDLHAVIRSNILEDVHKKYILYQLLKSIHFIHTGELLHRDLKPSNILLNSKCAIKLADFGLARSVAPNNNTMAKDLNQSISKTLVKDKGNTETEKDIVMTDYVATRWYRAPEILVGSTKYTKGVDMWAIGCIFGEMLMGKPLFPGSSTINQLGKVITFTGMPSESDMDSLGSPFTKVMITSLGNIERKPMREYFPNVEEEGLDLLTSLLQFNPNKRITTVNALNHPYLAAFHKSNILPSLSRAISIPVCDNIKYDLINYRHLIYKFIQHSNAINNQKGNNGHSTSSSATSNTSHNQYVPATISLNSHNSIGSTHSNLNNTRNSINNGTGGAGMAGTIVHTNSSGMVKTNAVNGGMYCNGGNGNGGDNYSANVRYYSINDEDQNMVNRRIYTNNIPTTLPGMNPMNNGGMVGLATMGNTMHATAGMGGNGQMNSIGCNKNEKHRLSIEYMKPKKGSVLKPMPQNFNKNGYMGHGAGINNYPGNANNFGGNNGYMGAGYNYGNGSTMAQGYGNYGMNSGVNMGGLNGDNGGANLVNVAGGNHFYKESKMNSIFPLCKFVPKKQDPYPRTNSMKSFYRRNE</sequence>
<evidence type="ECO:0000256" key="1">
    <source>
        <dbReference type="ARBA" id="ARBA00012411"/>
    </source>
</evidence>
<dbReference type="InterPro" id="IPR050117">
    <property type="entry name" value="MAPK"/>
</dbReference>
<dbReference type="OrthoDB" id="192887at2759"/>
<gene>
    <name evidence="13" type="ORF">MACJ_000573</name>
</gene>
<dbReference type="PROSITE" id="PS01351">
    <property type="entry name" value="MAPK"/>
    <property type="match status" value="1"/>
</dbReference>
<comment type="activity regulation">
    <text evidence="10">Activated by threonine and tyrosine phosphorylation.</text>
</comment>
<evidence type="ECO:0000256" key="2">
    <source>
        <dbReference type="ARBA" id="ARBA00022527"/>
    </source>
</evidence>
<comment type="catalytic activity">
    <reaction evidence="8">
        <text>L-seryl-[protein] + ATP = O-phospho-L-seryl-[protein] + ADP + H(+)</text>
        <dbReference type="Rhea" id="RHEA:17989"/>
        <dbReference type="Rhea" id="RHEA-COMP:9863"/>
        <dbReference type="Rhea" id="RHEA-COMP:11604"/>
        <dbReference type="ChEBI" id="CHEBI:15378"/>
        <dbReference type="ChEBI" id="CHEBI:29999"/>
        <dbReference type="ChEBI" id="CHEBI:30616"/>
        <dbReference type="ChEBI" id="CHEBI:83421"/>
        <dbReference type="ChEBI" id="CHEBI:456216"/>
        <dbReference type="EC" id="2.7.11.24"/>
    </reaction>
</comment>
<proteinExistence type="inferred from homology"/>
<keyword evidence="5 10" id="KW-0418">Kinase</keyword>
<evidence type="ECO:0000256" key="8">
    <source>
        <dbReference type="ARBA" id="ARBA00048312"/>
    </source>
</evidence>
<evidence type="ECO:0000256" key="7">
    <source>
        <dbReference type="ARBA" id="ARBA00047592"/>
    </source>
</evidence>
<feature type="compositionally biased region" description="Low complexity" evidence="11">
    <location>
        <begin position="376"/>
        <end position="392"/>
    </location>
</feature>
<dbReference type="Gene3D" id="1.10.510.10">
    <property type="entry name" value="Transferase(Phosphotransferase) domain 1"/>
    <property type="match status" value="1"/>
</dbReference>
<evidence type="ECO:0000256" key="10">
    <source>
        <dbReference type="RuleBase" id="RU361165"/>
    </source>
</evidence>
<reference evidence="13" key="1">
    <citation type="submission" date="2022-07" db="EMBL/GenBank/DDBJ databases">
        <title>Evaluation of T. orientalis genome assembly methods using nanopore sequencing and analysis of variation between genomes.</title>
        <authorList>
            <person name="Yam J."/>
            <person name="Micallef M.L."/>
            <person name="Liu M."/>
            <person name="Djordjevic S.P."/>
            <person name="Bogema D.R."/>
            <person name="Jenkins C."/>
        </authorList>
    </citation>
    <scope>NUCLEOTIDE SEQUENCE</scope>
    <source>
        <strain evidence="13">Fish Creek</strain>
    </source>
</reference>
<feature type="region of interest" description="Disordered" evidence="11">
    <location>
        <begin position="373"/>
        <end position="392"/>
    </location>
</feature>
<dbReference type="CDD" id="cd07852">
    <property type="entry name" value="STKc_MAPK15-like"/>
    <property type="match status" value="1"/>
</dbReference>
<dbReference type="GO" id="GO:0005524">
    <property type="term" value="F:ATP binding"/>
    <property type="evidence" value="ECO:0007669"/>
    <property type="project" value="UniProtKB-UniRule"/>
</dbReference>
<evidence type="ECO:0000313" key="13">
    <source>
        <dbReference type="EMBL" id="UKJ88130.2"/>
    </source>
</evidence>
<dbReference type="InterPro" id="IPR008271">
    <property type="entry name" value="Ser/Thr_kinase_AS"/>
</dbReference>
<dbReference type="EMBL" id="CP056065">
    <property type="protein sequence ID" value="UKJ88130.2"/>
    <property type="molecule type" value="Genomic_DNA"/>
</dbReference>
<dbReference type="SMART" id="SM00220">
    <property type="entry name" value="S_TKc"/>
    <property type="match status" value="1"/>
</dbReference>
<feature type="domain" description="Protein kinase" evidence="12">
    <location>
        <begin position="15"/>
        <end position="326"/>
    </location>
</feature>
<organism evidence="13 14">
    <name type="scientific">Theileria orientalis</name>
    <dbReference type="NCBI Taxonomy" id="68886"/>
    <lineage>
        <taxon>Eukaryota</taxon>
        <taxon>Sar</taxon>
        <taxon>Alveolata</taxon>
        <taxon>Apicomplexa</taxon>
        <taxon>Aconoidasida</taxon>
        <taxon>Piroplasmida</taxon>
        <taxon>Theileriidae</taxon>
        <taxon>Theileria</taxon>
    </lineage>
</organism>
<name>A0A976QUN9_THEOR</name>
<evidence type="ECO:0000256" key="3">
    <source>
        <dbReference type="ARBA" id="ARBA00022679"/>
    </source>
</evidence>
<dbReference type="SUPFAM" id="SSF56112">
    <property type="entry name" value="Protein kinase-like (PK-like)"/>
    <property type="match status" value="1"/>
</dbReference>
<keyword evidence="2 10" id="KW-0723">Serine/threonine-protein kinase</keyword>
<dbReference type="InterPro" id="IPR003527">
    <property type="entry name" value="MAP_kinase_CS"/>
</dbReference>
<dbReference type="GO" id="GO:0004707">
    <property type="term" value="F:MAP kinase activity"/>
    <property type="evidence" value="ECO:0007669"/>
    <property type="project" value="UniProtKB-EC"/>
</dbReference>
<dbReference type="InterPro" id="IPR017441">
    <property type="entry name" value="Protein_kinase_ATP_BS"/>
</dbReference>
<dbReference type="PROSITE" id="PS50011">
    <property type="entry name" value="PROTEIN_KINASE_DOM"/>
    <property type="match status" value="1"/>
</dbReference>
<dbReference type="EC" id="2.7.11.24" evidence="1 10"/>
<keyword evidence="4 9" id="KW-0547">Nucleotide-binding</keyword>
<keyword evidence="6 9" id="KW-0067">ATP-binding</keyword>
<evidence type="ECO:0000259" key="12">
    <source>
        <dbReference type="PROSITE" id="PS50011"/>
    </source>
</evidence>
<dbReference type="PROSITE" id="PS00107">
    <property type="entry name" value="PROTEIN_KINASE_ATP"/>
    <property type="match status" value="1"/>
</dbReference>
<keyword evidence="3 10" id="KW-0808">Transferase</keyword>
<evidence type="ECO:0000256" key="11">
    <source>
        <dbReference type="SAM" id="MobiDB-lite"/>
    </source>
</evidence>
<dbReference type="PANTHER" id="PTHR24055">
    <property type="entry name" value="MITOGEN-ACTIVATED PROTEIN KINASE"/>
    <property type="match status" value="1"/>
</dbReference>
<dbReference type="InterPro" id="IPR000719">
    <property type="entry name" value="Prot_kinase_dom"/>
</dbReference>
<accession>A0A976QUN9</accession>